<reference evidence="5 6" key="1">
    <citation type="submission" date="2016-10" db="EMBL/GenBank/DDBJ databases">
        <authorList>
            <person name="de Groot N.N."/>
        </authorList>
    </citation>
    <scope>NUCLEOTIDE SEQUENCE [LARGE SCALE GENOMIC DNA]</scope>
    <source>
        <strain evidence="5 6">Nm22</strain>
    </source>
</reference>
<keyword evidence="3" id="KW-0996">Nickel insertion</keyword>
<dbReference type="InterPro" id="IPR002669">
    <property type="entry name" value="UreD"/>
</dbReference>
<evidence type="ECO:0000313" key="5">
    <source>
        <dbReference type="EMBL" id="SEM98993.1"/>
    </source>
</evidence>
<dbReference type="Pfam" id="PF01774">
    <property type="entry name" value="UreD"/>
    <property type="match status" value="1"/>
</dbReference>
<organism evidence="5 6">
    <name type="scientific">Nitrosomonas marina</name>
    <dbReference type="NCBI Taxonomy" id="917"/>
    <lineage>
        <taxon>Bacteria</taxon>
        <taxon>Pseudomonadati</taxon>
        <taxon>Pseudomonadota</taxon>
        <taxon>Betaproteobacteria</taxon>
        <taxon>Nitrosomonadales</taxon>
        <taxon>Nitrosomonadaceae</taxon>
        <taxon>Nitrosomonas</taxon>
    </lineage>
</organism>
<comment type="subcellular location">
    <subcellularLocation>
        <location evidence="3">Cytoplasm</location>
    </subcellularLocation>
</comment>
<evidence type="ECO:0000256" key="4">
    <source>
        <dbReference type="SAM" id="MobiDB-lite"/>
    </source>
</evidence>
<dbReference type="Proteomes" id="UP000199459">
    <property type="component" value="Unassembled WGS sequence"/>
</dbReference>
<dbReference type="HAMAP" id="MF_01384">
    <property type="entry name" value="UreD"/>
    <property type="match status" value="1"/>
</dbReference>
<feature type="compositionally biased region" description="Polar residues" evidence="4">
    <location>
        <begin position="19"/>
        <end position="31"/>
    </location>
</feature>
<keyword evidence="3" id="KW-0963">Cytoplasm</keyword>
<accession>A0A1H8CV44</accession>
<evidence type="ECO:0000313" key="6">
    <source>
        <dbReference type="Proteomes" id="UP000199459"/>
    </source>
</evidence>
<evidence type="ECO:0000256" key="1">
    <source>
        <dbReference type="ARBA" id="ARBA00007177"/>
    </source>
</evidence>
<dbReference type="PANTHER" id="PTHR33643">
    <property type="entry name" value="UREASE ACCESSORY PROTEIN D"/>
    <property type="match status" value="1"/>
</dbReference>
<gene>
    <name evidence="3" type="primary">ureD</name>
    <name evidence="5" type="ORF">SAMN05216325_105153</name>
</gene>
<comment type="function">
    <text evidence="3">Required for maturation of urease via the functional incorporation of the urease nickel metallocenter.</text>
</comment>
<evidence type="ECO:0000256" key="3">
    <source>
        <dbReference type="HAMAP-Rule" id="MF_01384"/>
    </source>
</evidence>
<evidence type="ECO:0000256" key="2">
    <source>
        <dbReference type="ARBA" id="ARBA00023186"/>
    </source>
</evidence>
<dbReference type="PANTHER" id="PTHR33643:SF1">
    <property type="entry name" value="UREASE ACCESSORY PROTEIN D"/>
    <property type="match status" value="1"/>
</dbReference>
<dbReference type="GO" id="GO:0005737">
    <property type="term" value="C:cytoplasm"/>
    <property type="evidence" value="ECO:0007669"/>
    <property type="project" value="UniProtKB-SubCell"/>
</dbReference>
<proteinExistence type="inferred from homology"/>
<comment type="subunit">
    <text evidence="3">UreD, UreF and UreG form a complex that acts as a GTP-hydrolysis-dependent molecular chaperone, activating the urease apoprotein by helping to assemble the nickel containing metallocenter of UreC. The UreE protein probably delivers the nickel.</text>
</comment>
<dbReference type="EMBL" id="FOCP01000005">
    <property type="protein sequence ID" value="SEM98993.1"/>
    <property type="molecule type" value="Genomic_DNA"/>
</dbReference>
<keyword evidence="2 3" id="KW-0143">Chaperone</keyword>
<comment type="similarity">
    <text evidence="1 3">Belongs to the UreD family.</text>
</comment>
<feature type="region of interest" description="Disordered" evidence="4">
    <location>
        <begin position="18"/>
        <end position="52"/>
    </location>
</feature>
<feature type="compositionally biased region" description="Basic and acidic residues" evidence="4">
    <location>
        <begin position="32"/>
        <end position="52"/>
    </location>
</feature>
<protein>
    <recommendedName>
        <fullName evidence="3">Urease accessory protein UreD</fullName>
    </recommendedName>
</protein>
<name>A0A1H8CV44_9PROT</name>
<dbReference type="OrthoDB" id="9798842at2"/>
<sequence>MSIYSNLKKITESDVPILSVNNTSNSNQSAHNETRAPDQTHDKSTISHSDTKPDASISLTFDKVAGKCRLASRTHFGQLYVQKPFYPEGPEVCHIVLVHPPGGVVGGDRLEIAGHVGTDSSVQITTPGAAKWYRSNGRTSFQTVTLDVKTGGTMEWLPQETIFFDDAQVELVQNINLEKDSTYIGCEIFCLGRTAFGESFNTGQIRQRVKIHRDRKLIWYEQLNLRGGDKDMRSQLVLANKTVCATLIAASDSIHSSDLISALREQAACVAQGTGMLGVSQVKSIIVARYLGDSSEVARAVMLKLWDVLRPTLLGRTAEVPRMWNT</sequence>
<dbReference type="AlphaFoldDB" id="A0A1H8CV44"/>
<dbReference type="GO" id="GO:0016151">
    <property type="term" value="F:nickel cation binding"/>
    <property type="evidence" value="ECO:0007669"/>
    <property type="project" value="UniProtKB-UniRule"/>
</dbReference>